<proteinExistence type="predicted"/>
<keyword evidence="1" id="KW-1133">Transmembrane helix</keyword>
<dbReference type="EMBL" id="HBJB01001904">
    <property type="protein sequence ID" value="CAE0842059.1"/>
    <property type="molecule type" value="Transcribed_RNA"/>
</dbReference>
<feature type="transmembrane region" description="Helical" evidence="1">
    <location>
        <begin position="57"/>
        <end position="75"/>
    </location>
</feature>
<evidence type="ECO:0000313" key="2">
    <source>
        <dbReference type="EMBL" id="CAE0842059.1"/>
    </source>
</evidence>
<protein>
    <submittedName>
        <fullName evidence="2">Uncharacterized protein</fullName>
    </submittedName>
</protein>
<reference evidence="2" key="1">
    <citation type="submission" date="2021-01" db="EMBL/GenBank/DDBJ databases">
        <authorList>
            <person name="Corre E."/>
            <person name="Pelletier E."/>
            <person name="Niang G."/>
            <person name="Scheremetjew M."/>
            <person name="Finn R."/>
            <person name="Kale V."/>
            <person name="Holt S."/>
            <person name="Cochrane G."/>
            <person name="Meng A."/>
            <person name="Brown T."/>
            <person name="Cohen L."/>
        </authorList>
    </citation>
    <scope>NUCLEOTIDE SEQUENCE</scope>
    <source>
        <strain evidence="2">LB1974</strain>
    </source>
</reference>
<feature type="transmembrane region" description="Helical" evidence="1">
    <location>
        <begin position="28"/>
        <end position="45"/>
    </location>
</feature>
<evidence type="ECO:0000256" key="1">
    <source>
        <dbReference type="SAM" id="Phobius"/>
    </source>
</evidence>
<keyword evidence="1" id="KW-0472">Membrane</keyword>
<accession>A0A7S4LPE3</accession>
<organism evidence="2">
    <name type="scientific">Oxyrrhis marina</name>
    <name type="common">Dinoflagellate</name>
    <dbReference type="NCBI Taxonomy" id="2969"/>
    <lineage>
        <taxon>Eukaryota</taxon>
        <taxon>Sar</taxon>
        <taxon>Alveolata</taxon>
        <taxon>Dinophyceae</taxon>
        <taxon>Oxyrrhinales</taxon>
        <taxon>Oxyrrhinaceae</taxon>
        <taxon>Oxyrrhis</taxon>
    </lineage>
</organism>
<sequence>MQLLAPIKRNQDLYSEHSAAARTVAKKWLFFQILVQLVLILAASIGAECAGAGVAAYPQWVLAVIAIAGAMAFATEAHQCCEAGYLVWGMAMTMPSTVLNVADLCTDALSAGSMIASSFCEGCRMEEAWRFAWSRFCQLAS</sequence>
<keyword evidence="1" id="KW-0812">Transmembrane</keyword>
<name>A0A7S4LPE3_OXYMA</name>
<gene>
    <name evidence="2" type="ORF">OMAR00294_LOCUS1619</name>
</gene>
<dbReference type="AlphaFoldDB" id="A0A7S4LPE3"/>